<feature type="region of interest" description="Disordered" evidence="2">
    <location>
        <begin position="89"/>
        <end position="108"/>
    </location>
</feature>
<keyword evidence="3" id="KW-0472">Membrane</keyword>
<dbReference type="Gene3D" id="2.60.40.3500">
    <property type="match status" value="1"/>
</dbReference>
<evidence type="ECO:0000256" key="1">
    <source>
        <dbReference type="PROSITE-ProRule" id="PRU00339"/>
    </source>
</evidence>
<evidence type="ECO:0000259" key="4">
    <source>
        <dbReference type="Pfam" id="PF11741"/>
    </source>
</evidence>
<dbReference type="RefSeq" id="WP_259057525.1">
    <property type="nucleotide sequence ID" value="NZ_JANUCT010000024.1"/>
</dbReference>
<comment type="caution">
    <text evidence="5">The sequence shown here is derived from an EMBL/GenBank/DDBJ whole genome shotgun (WGS) entry which is preliminary data.</text>
</comment>
<name>A0AAE3L243_9GAMM</name>
<dbReference type="Pfam" id="PF11741">
    <property type="entry name" value="AMIN"/>
    <property type="match status" value="1"/>
</dbReference>
<dbReference type="AlphaFoldDB" id="A0AAE3L243"/>
<gene>
    <name evidence="5" type="ORF">J2T55_002516</name>
</gene>
<dbReference type="Proteomes" id="UP001204445">
    <property type="component" value="Unassembled WGS sequence"/>
</dbReference>
<proteinExistence type="predicted"/>
<evidence type="ECO:0000313" key="5">
    <source>
        <dbReference type="EMBL" id="MCS3904480.1"/>
    </source>
</evidence>
<keyword evidence="1" id="KW-0802">TPR repeat</keyword>
<feature type="transmembrane region" description="Helical" evidence="3">
    <location>
        <begin position="45"/>
        <end position="66"/>
    </location>
</feature>
<feature type="compositionally biased region" description="Polar residues" evidence="2">
    <location>
        <begin position="276"/>
        <end position="290"/>
    </location>
</feature>
<dbReference type="PROSITE" id="PS50005">
    <property type="entry name" value="TPR"/>
    <property type="match status" value="1"/>
</dbReference>
<sequence length="489" mass="54138">MSLINDMLSNLEQRDDSASASSSVFAGLKSAESVSEPEPSRAGRLFFLLSIPALIGAGLYYVMFGLPVDLPGQPQSATKPAPEVAAVEPAAAEKQTEAETSSPSLKLDESLLNSRIEQTLATLPRMADASDTTVFPIPEDTPTAIQLEDIRIGKRNDKLHMEMHFSGRTDYRSYFLTQPDRLVFDIQTAELDQPTEKLSLPGYIEKVRHGRYGEQLRMVFDLEAPLEIVDEQWLHDEEGSLLTVQLREENSTAGVEKVASAETNAKDKPSKPAETQGETSPVVNPRSISIKSGDERRSQISASDYQKALQHYKRQDYGKAMSLLEKHLAEAPNDVAAHKLKAMILVAEQKPEQAMRALAVTIERLPEASALKQLYAQLLMQAGQPEQAVSVLSDEPPSLRRMPDYHALLAALLQQLGEHDKSAALYKRLVQVEPERGVWWLGLAISLDKMQRSEDALAAYRKAQERNLSNDLRRYVAARINALSGARNS</sequence>
<dbReference type="SMART" id="SM00028">
    <property type="entry name" value="TPR"/>
    <property type="match status" value="3"/>
</dbReference>
<dbReference type="InterPro" id="IPR019734">
    <property type="entry name" value="TPR_rpt"/>
</dbReference>
<accession>A0AAE3L243</accession>
<organism evidence="5 6">
    <name type="scientific">Methylohalomonas lacus</name>
    <dbReference type="NCBI Taxonomy" id="398773"/>
    <lineage>
        <taxon>Bacteria</taxon>
        <taxon>Pseudomonadati</taxon>
        <taxon>Pseudomonadota</taxon>
        <taxon>Gammaproteobacteria</taxon>
        <taxon>Methylohalomonadales</taxon>
        <taxon>Methylohalomonadaceae</taxon>
        <taxon>Methylohalomonas</taxon>
    </lineage>
</organism>
<keyword evidence="3" id="KW-1133">Transmembrane helix</keyword>
<feature type="region of interest" description="Disordered" evidence="2">
    <location>
        <begin position="253"/>
        <end position="302"/>
    </location>
</feature>
<evidence type="ECO:0000256" key="2">
    <source>
        <dbReference type="SAM" id="MobiDB-lite"/>
    </source>
</evidence>
<evidence type="ECO:0000256" key="3">
    <source>
        <dbReference type="SAM" id="Phobius"/>
    </source>
</evidence>
<protein>
    <submittedName>
        <fullName evidence="5">Tetratricopeptide (TPR) repeat protein</fullName>
    </submittedName>
</protein>
<reference evidence="5" key="1">
    <citation type="submission" date="2022-08" db="EMBL/GenBank/DDBJ databases">
        <title>Genomic Encyclopedia of Type Strains, Phase III (KMG-III): the genomes of soil and plant-associated and newly described type strains.</title>
        <authorList>
            <person name="Whitman W."/>
        </authorList>
    </citation>
    <scope>NUCLEOTIDE SEQUENCE</scope>
    <source>
        <strain evidence="5">HMT 1</strain>
    </source>
</reference>
<dbReference type="SUPFAM" id="SSF48452">
    <property type="entry name" value="TPR-like"/>
    <property type="match status" value="1"/>
</dbReference>
<dbReference type="InterPro" id="IPR021731">
    <property type="entry name" value="AMIN_dom"/>
</dbReference>
<dbReference type="EMBL" id="JANUCT010000024">
    <property type="protein sequence ID" value="MCS3904480.1"/>
    <property type="molecule type" value="Genomic_DNA"/>
</dbReference>
<feature type="repeat" description="TPR" evidence="1">
    <location>
        <begin position="403"/>
        <end position="436"/>
    </location>
</feature>
<keyword evidence="3" id="KW-0812">Transmembrane</keyword>
<feature type="domain" description="AMIN" evidence="4">
    <location>
        <begin position="149"/>
        <end position="227"/>
    </location>
</feature>
<evidence type="ECO:0000313" key="6">
    <source>
        <dbReference type="Proteomes" id="UP001204445"/>
    </source>
</evidence>
<keyword evidence="6" id="KW-1185">Reference proteome</keyword>
<dbReference type="Pfam" id="PF14559">
    <property type="entry name" value="TPR_19"/>
    <property type="match status" value="1"/>
</dbReference>
<dbReference type="Gene3D" id="1.25.40.10">
    <property type="entry name" value="Tetratricopeptide repeat domain"/>
    <property type="match status" value="2"/>
</dbReference>
<dbReference type="InterPro" id="IPR011990">
    <property type="entry name" value="TPR-like_helical_dom_sf"/>
</dbReference>